<accession>A0A9W7D7S7</accession>
<organism evidence="2 3">
    <name type="scientific">Phytophthora fragariaefolia</name>
    <dbReference type="NCBI Taxonomy" id="1490495"/>
    <lineage>
        <taxon>Eukaryota</taxon>
        <taxon>Sar</taxon>
        <taxon>Stramenopiles</taxon>
        <taxon>Oomycota</taxon>
        <taxon>Peronosporomycetes</taxon>
        <taxon>Peronosporales</taxon>
        <taxon>Peronosporaceae</taxon>
        <taxon>Phytophthora</taxon>
    </lineage>
</organism>
<dbReference type="AlphaFoldDB" id="A0A9W7D7S7"/>
<evidence type="ECO:0000313" key="2">
    <source>
        <dbReference type="EMBL" id="GMF64033.1"/>
    </source>
</evidence>
<reference evidence="2" key="1">
    <citation type="submission" date="2023-04" db="EMBL/GenBank/DDBJ databases">
        <title>Phytophthora fragariaefolia NBRC 109709.</title>
        <authorList>
            <person name="Ichikawa N."/>
            <person name="Sato H."/>
            <person name="Tonouchi N."/>
        </authorList>
    </citation>
    <scope>NUCLEOTIDE SEQUENCE</scope>
    <source>
        <strain evidence="2">NBRC 109709</strain>
    </source>
</reference>
<proteinExistence type="predicted"/>
<dbReference type="Proteomes" id="UP001165121">
    <property type="component" value="Unassembled WGS sequence"/>
</dbReference>
<evidence type="ECO:0000256" key="1">
    <source>
        <dbReference type="SAM" id="MobiDB-lite"/>
    </source>
</evidence>
<sequence length="146" mass="15717">MDSEVLEDERTSRRQTRYGAATAPSTVPRGSALSVPGTESDVPPAVTVMQAQPILPAQATLEQEGEQEEDDPADHQRQFAAAYAEGQRQVALKTERSSSTDRAAAKRARNAEQLRLRRANMTASQTGKRNAGGLRTGSDKAPKGLE</sequence>
<comment type="caution">
    <text evidence="2">The sequence shown here is derived from an EMBL/GenBank/DDBJ whole genome shotgun (WGS) entry which is preliminary data.</text>
</comment>
<dbReference type="EMBL" id="BSXT01007616">
    <property type="protein sequence ID" value="GMF64033.1"/>
    <property type="molecule type" value="Genomic_DNA"/>
</dbReference>
<dbReference type="OrthoDB" id="146131at2759"/>
<feature type="region of interest" description="Disordered" evidence="1">
    <location>
        <begin position="87"/>
        <end position="146"/>
    </location>
</feature>
<evidence type="ECO:0000313" key="3">
    <source>
        <dbReference type="Proteomes" id="UP001165121"/>
    </source>
</evidence>
<name>A0A9W7D7S7_9STRA</name>
<feature type="compositionally biased region" description="Basic and acidic residues" evidence="1">
    <location>
        <begin position="137"/>
        <end position="146"/>
    </location>
</feature>
<gene>
    <name evidence="2" type="ORF">Pfra01_002796900</name>
</gene>
<protein>
    <submittedName>
        <fullName evidence="2">Unnamed protein product</fullName>
    </submittedName>
</protein>
<feature type="region of interest" description="Disordered" evidence="1">
    <location>
        <begin position="1"/>
        <end position="43"/>
    </location>
</feature>
<keyword evidence="3" id="KW-1185">Reference proteome</keyword>